<sequence>MSILEHALKLFNSFMEKTWELLSQGMDSFLGGKIWTLMCQINEGLQAGSFALLVLFTLIGILKSASAFSDMKRPEVVVKVFVRFIIAKGLITYGAAFMLKVFEILQAVLQEINQYGTGFTHAKLPEIVNEALEAPGLFEVVDKAIMGIVGLLSWIVILIVALTILITVYARFFKLYMYTGLSPILLSTLGGEPTQSIGIGFLKSYAAVCLEGSIITIGCIIYARIAETVPVTTYDLDDSWGAVLTVLEYVVYFVLYALVLVASVKGADRIAKEMMGTG</sequence>
<reference evidence="2" key="1">
    <citation type="submission" date="2020-08" db="EMBL/GenBank/DDBJ databases">
        <title>Genome public.</title>
        <authorList>
            <person name="Liu C."/>
            <person name="Sun Q."/>
        </authorList>
    </citation>
    <scope>NUCLEOTIDE SEQUENCE</scope>
    <source>
        <strain evidence="2">BX12</strain>
    </source>
</reference>
<dbReference type="InterPro" id="IPR045798">
    <property type="entry name" value="TrbL_Firmicutes"/>
</dbReference>
<evidence type="ECO:0000313" key="2">
    <source>
        <dbReference type="EMBL" id="MBC6679555.1"/>
    </source>
</evidence>
<evidence type="ECO:0000313" key="3">
    <source>
        <dbReference type="Proteomes" id="UP000602647"/>
    </source>
</evidence>
<keyword evidence="3" id="KW-1185">Reference proteome</keyword>
<name>A0A923SQJ8_9FIRM</name>
<dbReference type="AlphaFoldDB" id="A0A923SQJ8"/>
<keyword evidence="1" id="KW-1133">Transmembrane helix</keyword>
<dbReference type="Pfam" id="PF19478">
    <property type="entry name" value="TrbL_2"/>
    <property type="match status" value="1"/>
</dbReference>
<feature type="transmembrane region" description="Helical" evidence="1">
    <location>
        <begin position="80"/>
        <end position="99"/>
    </location>
</feature>
<keyword evidence="1" id="KW-0472">Membrane</keyword>
<dbReference type="Proteomes" id="UP000602647">
    <property type="component" value="Unassembled WGS sequence"/>
</dbReference>
<proteinExistence type="predicted"/>
<accession>A0A923SQJ8</accession>
<keyword evidence="1" id="KW-0812">Transmembrane</keyword>
<feature type="transmembrane region" description="Helical" evidence="1">
    <location>
        <begin position="240"/>
        <end position="264"/>
    </location>
</feature>
<dbReference type="EMBL" id="JACRYT010000005">
    <property type="protein sequence ID" value="MBC6679555.1"/>
    <property type="molecule type" value="Genomic_DNA"/>
</dbReference>
<comment type="caution">
    <text evidence="2">The sequence shown here is derived from an EMBL/GenBank/DDBJ whole genome shotgun (WGS) entry which is preliminary data.</text>
</comment>
<feature type="transmembrane region" description="Helical" evidence="1">
    <location>
        <begin position="144"/>
        <end position="170"/>
    </location>
</feature>
<protein>
    <submittedName>
        <fullName evidence="2">Uncharacterized protein</fullName>
    </submittedName>
</protein>
<dbReference type="RefSeq" id="WP_187302662.1">
    <property type="nucleotide sequence ID" value="NZ_JACRYT010000005.1"/>
</dbReference>
<evidence type="ECO:0000256" key="1">
    <source>
        <dbReference type="SAM" id="Phobius"/>
    </source>
</evidence>
<feature type="transmembrane region" description="Helical" evidence="1">
    <location>
        <begin position="47"/>
        <end position="68"/>
    </location>
</feature>
<gene>
    <name evidence="2" type="ORF">H9L42_06920</name>
</gene>
<organism evidence="2 3">
    <name type="scientific">Zhenpiania hominis</name>
    <dbReference type="NCBI Taxonomy" id="2763644"/>
    <lineage>
        <taxon>Bacteria</taxon>
        <taxon>Bacillati</taxon>
        <taxon>Bacillota</taxon>
        <taxon>Clostridia</taxon>
        <taxon>Peptostreptococcales</taxon>
        <taxon>Anaerovoracaceae</taxon>
        <taxon>Zhenpiania</taxon>
    </lineage>
</organism>
<feature type="transmembrane region" description="Helical" evidence="1">
    <location>
        <begin position="205"/>
        <end position="225"/>
    </location>
</feature>